<name>A0ABZ0YYP2_9GAMM</name>
<evidence type="ECO:0000313" key="1">
    <source>
        <dbReference type="EMBL" id="WQH16833.1"/>
    </source>
</evidence>
<keyword evidence="2" id="KW-1185">Reference proteome</keyword>
<proteinExistence type="predicted"/>
<accession>A0ABZ0YYP2</accession>
<dbReference type="EMBL" id="CP140153">
    <property type="protein sequence ID" value="WQH16833.1"/>
    <property type="molecule type" value="Genomic_DNA"/>
</dbReference>
<protein>
    <submittedName>
        <fullName evidence="1">Amidohydrolase family protein</fullName>
    </submittedName>
</protein>
<evidence type="ECO:0000313" key="2">
    <source>
        <dbReference type="Proteomes" id="UP001327459"/>
    </source>
</evidence>
<dbReference type="Gene3D" id="3.20.20.140">
    <property type="entry name" value="Metal-dependent hydrolases"/>
    <property type="match status" value="1"/>
</dbReference>
<gene>
    <name evidence="1" type="ORF">SR882_02730</name>
</gene>
<dbReference type="Proteomes" id="UP001327459">
    <property type="component" value="Chromosome"/>
</dbReference>
<organism evidence="1 2">
    <name type="scientific">Guyparkeria halophila</name>
    <dbReference type="NCBI Taxonomy" id="47960"/>
    <lineage>
        <taxon>Bacteria</taxon>
        <taxon>Pseudomonadati</taxon>
        <taxon>Pseudomonadota</taxon>
        <taxon>Gammaproteobacteria</taxon>
        <taxon>Chromatiales</taxon>
        <taxon>Thioalkalibacteraceae</taxon>
        <taxon>Guyparkeria</taxon>
    </lineage>
</organism>
<dbReference type="InterPro" id="IPR032466">
    <property type="entry name" value="Metal_Hydrolase"/>
</dbReference>
<reference evidence="1 2" key="1">
    <citation type="submission" date="2023-11" db="EMBL/GenBank/DDBJ databases">
        <title>MicrobeMod: A computational toolkit for identifying prokaryotic methylation and restriction-modification with nanopore sequencing.</title>
        <authorList>
            <person name="Crits-Christoph A."/>
            <person name="Kang S.C."/>
            <person name="Lee H."/>
            <person name="Ostrov N."/>
        </authorList>
    </citation>
    <scope>NUCLEOTIDE SEQUENCE [LARGE SCALE GENOMIC DNA]</scope>
    <source>
        <strain evidence="1 2">ATCC 49870</strain>
    </source>
</reference>
<dbReference type="SUPFAM" id="SSF51556">
    <property type="entry name" value="Metallo-dependent hydrolases"/>
    <property type="match status" value="1"/>
</dbReference>
<sequence length="293" mass="32983">MPIATTSDAKRSATLSDGLIACLVLLWAIPGQAATPLFDAHLHYNAEQRAVIDPQAILETLEANGIEHAVVTSRPPENARLLGELAPDRIVPFLGVYRAKADKETWMHRPDLPARVETWLDQGDYRGLGELHIFGEDRDSPVLKRLVEIAAERELVLMIHGDLAIIDRIFEIAPQVDVLWAHLGDQPDPTILRAALARHPEHLFIDTSVRDERFLDNDGQLLAEWRALFVDHPNRFVVGVDTYSLARWQRFGDAADTIRQWLDQLPDSVARRLARENARELLLDPLLLGNPEP</sequence>
<dbReference type="RefSeq" id="WP_322521821.1">
    <property type="nucleotide sequence ID" value="NZ_CP140153.1"/>
</dbReference>